<dbReference type="Gene3D" id="3.40.50.2300">
    <property type="match status" value="1"/>
</dbReference>
<dbReference type="PANTHER" id="PTHR45228">
    <property type="entry name" value="CYCLIC DI-GMP PHOSPHODIESTERASE TM_0186-RELATED"/>
    <property type="match status" value="1"/>
</dbReference>
<dbReference type="SUPFAM" id="SSF109604">
    <property type="entry name" value="HD-domain/PDEase-like"/>
    <property type="match status" value="1"/>
</dbReference>
<dbReference type="Proteomes" id="UP001317705">
    <property type="component" value="Chromosome"/>
</dbReference>
<dbReference type="Gene3D" id="1.10.3210.10">
    <property type="entry name" value="Hypothetical protein af1432"/>
    <property type="match status" value="1"/>
</dbReference>
<dbReference type="InterPro" id="IPR037522">
    <property type="entry name" value="HD_GYP_dom"/>
</dbReference>
<dbReference type="InterPro" id="IPR001789">
    <property type="entry name" value="Sig_transdc_resp-reg_receiver"/>
</dbReference>
<dbReference type="RefSeq" id="WP_282000722.1">
    <property type="nucleotide sequence ID" value="NZ_AP027151.1"/>
</dbReference>
<accession>A0ABM8EQ83</accession>
<keyword evidence="1" id="KW-0597">Phosphoprotein</keyword>
<dbReference type="SMART" id="SM00471">
    <property type="entry name" value="HDc"/>
    <property type="match status" value="1"/>
</dbReference>
<dbReference type="SUPFAM" id="SSF52172">
    <property type="entry name" value="CheY-like"/>
    <property type="match status" value="1"/>
</dbReference>
<evidence type="ECO:0000313" key="4">
    <source>
        <dbReference type="EMBL" id="BDV44628.1"/>
    </source>
</evidence>
<dbReference type="Pfam" id="PF00072">
    <property type="entry name" value="Response_reg"/>
    <property type="match status" value="1"/>
</dbReference>
<dbReference type="CDD" id="cd17569">
    <property type="entry name" value="REC_HupR-like"/>
    <property type="match status" value="1"/>
</dbReference>
<evidence type="ECO:0000313" key="5">
    <source>
        <dbReference type="Proteomes" id="UP001317705"/>
    </source>
</evidence>
<name>A0ABM8EQ83_9BACT</name>
<dbReference type="SMART" id="SM00448">
    <property type="entry name" value="REC"/>
    <property type="match status" value="1"/>
</dbReference>
<dbReference type="InterPro" id="IPR052020">
    <property type="entry name" value="Cyclic_di-GMP/3'3'-cGAMP_PDE"/>
</dbReference>
<evidence type="ECO:0000259" key="3">
    <source>
        <dbReference type="PROSITE" id="PS51832"/>
    </source>
</evidence>
<dbReference type="InterPro" id="IPR006675">
    <property type="entry name" value="HDIG_dom"/>
</dbReference>
<dbReference type="EMBL" id="AP027151">
    <property type="protein sequence ID" value="BDV44628.1"/>
    <property type="molecule type" value="Genomic_DNA"/>
</dbReference>
<feature type="domain" description="Response regulatory" evidence="2">
    <location>
        <begin position="4"/>
        <end position="119"/>
    </location>
</feature>
<keyword evidence="5" id="KW-1185">Reference proteome</keyword>
<feature type="domain" description="HD-GYP" evidence="3">
    <location>
        <begin position="128"/>
        <end position="313"/>
    </location>
</feature>
<dbReference type="CDD" id="cd00077">
    <property type="entry name" value="HDc"/>
    <property type="match status" value="1"/>
</dbReference>
<dbReference type="Pfam" id="PF13487">
    <property type="entry name" value="HD_5"/>
    <property type="match status" value="1"/>
</dbReference>
<dbReference type="PANTHER" id="PTHR45228:SF8">
    <property type="entry name" value="TWO-COMPONENT RESPONSE REGULATOR-RELATED"/>
    <property type="match status" value="1"/>
</dbReference>
<dbReference type="PROSITE" id="PS50110">
    <property type="entry name" value="RESPONSE_REGULATORY"/>
    <property type="match status" value="1"/>
</dbReference>
<feature type="modified residue" description="4-aspartylphosphate" evidence="1">
    <location>
        <position position="53"/>
    </location>
</feature>
<reference evidence="4 5" key="1">
    <citation type="submission" date="2022-12" db="EMBL/GenBank/DDBJ databases">
        <title>Polyphasic characterization of Geotalea uranireducens NIT-SL11 newly isolated from a complex of sewage sludge and microbially reduced graphene oxide.</title>
        <authorList>
            <person name="Xie L."/>
            <person name="Yoshida N."/>
            <person name="Meng L."/>
        </authorList>
    </citation>
    <scope>NUCLEOTIDE SEQUENCE [LARGE SCALE GENOMIC DNA]</scope>
    <source>
        <strain evidence="4 5">NIT-SL11</strain>
    </source>
</reference>
<evidence type="ECO:0000256" key="1">
    <source>
        <dbReference type="PROSITE-ProRule" id="PRU00169"/>
    </source>
</evidence>
<dbReference type="InterPro" id="IPR011006">
    <property type="entry name" value="CheY-like_superfamily"/>
</dbReference>
<gene>
    <name evidence="4" type="ORF">GURASL_35510</name>
</gene>
<proteinExistence type="predicted"/>
<dbReference type="InterPro" id="IPR003607">
    <property type="entry name" value="HD/PDEase_dom"/>
</dbReference>
<evidence type="ECO:0000259" key="2">
    <source>
        <dbReference type="PROSITE" id="PS50110"/>
    </source>
</evidence>
<sequence>MTGTVLFVDDDKAILDYARELFKRRGCRLVTAAGGDEALLWLEREEVAVLVTDHQMPGMSGLELLAKAELVSPDTVKIMTTAYGNLALALSAINRSELFRFILKPWQGDEMVNAVKDGLRRYRTLKAMQQEQESVLLSLAQTIELKDPDTRGHCDRVAEYAVRLAEALALPKEMLREIRHGSWLHDCGKIGVPEQVLNAKRQLRDEEFDLVKKHSSWGAEVATTANLSPVIVNIILYHHERFDGQGYPTGLAGKDIPVEARIVAVADVYDALSSDRPYRPRFSREKTLEMLRSMRGSVLDPALVDLLASLESA</sequence>
<dbReference type="NCBIfam" id="TIGR00277">
    <property type="entry name" value="HDIG"/>
    <property type="match status" value="1"/>
</dbReference>
<protein>
    <submittedName>
        <fullName evidence="4">Two-component system response regulator</fullName>
    </submittedName>
</protein>
<dbReference type="PROSITE" id="PS51832">
    <property type="entry name" value="HD_GYP"/>
    <property type="match status" value="1"/>
</dbReference>
<organism evidence="4 5">
    <name type="scientific">Geotalea uraniireducens</name>
    <dbReference type="NCBI Taxonomy" id="351604"/>
    <lineage>
        <taxon>Bacteria</taxon>
        <taxon>Pseudomonadati</taxon>
        <taxon>Thermodesulfobacteriota</taxon>
        <taxon>Desulfuromonadia</taxon>
        <taxon>Geobacterales</taxon>
        <taxon>Geobacteraceae</taxon>
        <taxon>Geotalea</taxon>
    </lineage>
</organism>